<dbReference type="AlphaFoldDB" id="A0A8C2K725"/>
<keyword evidence="3" id="KW-0378">Hydrolase</keyword>
<dbReference type="GO" id="GO:0005975">
    <property type="term" value="P:carbohydrate metabolic process"/>
    <property type="evidence" value="ECO:0007669"/>
    <property type="project" value="InterPro"/>
</dbReference>
<feature type="active site" evidence="4">
    <location>
        <position position="436"/>
    </location>
</feature>
<dbReference type="GO" id="GO:0004649">
    <property type="term" value="F:poly(ADP-ribose) glycohydrolase activity"/>
    <property type="evidence" value="ECO:0007669"/>
    <property type="project" value="UniProtKB-EC"/>
</dbReference>
<feature type="compositionally biased region" description="Basic and acidic residues" evidence="5">
    <location>
        <begin position="68"/>
        <end position="82"/>
    </location>
</feature>
<evidence type="ECO:0000313" key="8">
    <source>
        <dbReference type="Ensembl" id="ENSCCRP00020104571.1"/>
    </source>
</evidence>
<comment type="similarity">
    <text evidence="1">Belongs to the poly(ADP-ribose) glycohydrolase family.</text>
</comment>
<evidence type="ECO:0000256" key="4">
    <source>
        <dbReference type="PIRSR" id="PIRSR607724-1"/>
    </source>
</evidence>
<dbReference type="EC" id="3.2.1.143" evidence="2"/>
<feature type="compositionally biased region" description="Polar residues" evidence="5">
    <location>
        <begin position="16"/>
        <end position="48"/>
    </location>
</feature>
<feature type="active site" evidence="4">
    <location>
        <position position="417"/>
    </location>
</feature>
<accession>A0A8C2K725</accession>
<feature type="compositionally biased region" description="Polar residues" evidence="5">
    <location>
        <begin position="83"/>
        <end position="112"/>
    </location>
</feature>
<dbReference type="GO" id="GO:0005737">
    <property type="term" value="C:cytoplasm"/>
    <property type="evidence" value="ECO:0007669"/>
    <property type="project" value="TreeGrafter"/>
</dbReference>
<dbReference type="GO" id="GO:0009225">
    <property type="term" value="P:nucleotide-sugar metabolic process"/>
    <property type="evidence" value="ECO:0007669"/>
    <property type="project" value="TreeGrafter"/>
</dbReference>
<proteinExistence type="inferred from homology"/>
<dbReference type="GO" id="GO:0005634">
    <property type="term" value="C:nucleus"/>
    <property type="evidence" value="ECO:0007669"/>
    <property type="project" value="TreeGrafter"/>
</dbReference>
<dbReference type="GO" id="GO:0006282">
    <property type="term" value="P:regulation of DNA repair"/>
    <property type="evidence" value="ECO:0007669"/>
    <property type="project" value="InterPro"/>
</dbReference>
<dbReference type="PANTHER" id="PTHR12837">
    <property type="entry name" value="POLY ADP-RIBOSE GLYCOHYDROLASE"/>
    <property type="match status" value="1"/>
</dbReference>
<evidence type="ECO:0000256" key="2">
    <source>
        <dbReference type="ARBA" id="ARBA00012255"/>
    </source>
</evidence>
<name>A0A8C2K725_CYPCA</name>
<dbReference type="InterPro" id="IPR007724">
    <property type="entry name" value="Poly_GlycHdrlase"/>
</dbReference>
<dbReference type="Proteomes" id="UP000694701">
    <property type="component" value="Unplaced"/>
</dbReference>
<sequence length="639" mass="72166">MSRNNNSDGVKGCMYQMNNSGNTADPSSRGESQNRPSQMDSAGATSQHRSNENGKGAGQERTPASGENAEKMTKNTKSDEVQNSKPNNSTSGEGSSNQPSQSAPMDTSDASSVVFSLGTSPKLEEQWTTYPIQNLKTMEDLSRECNLLLAKKEHTILIDMTCFQSGVIVPHQGTHVWDSHHVKLPHLYPPPPSHHKSHAPPSRWEVTRHALHRLTKGNNSIGDVQSAIMTYNARNKDNWTFDALYYYGQRLHTMDNNLHLLIPKMAKLALDLPDLIKKPIPLLRQQQNQAITMSQQQISCLLANAFFCTFPHRNDTKPNSEYANYPTINFSSLFAYKTDPKKFALKAQKLRAIFHYFNTVTNEEDPAKPDGLVTFERISIPTSKLPQWKTQKVPLTNLHISPEGSIEEEGTGMLQVDFASKYIGGEVLGSGLVQEEILFFMSPELIVARLFTEKLADNECLKITGPQMYNLTSGYSETFYWAGPYNDRTKRDNWKRRYRQIVAIDALDFKNPKEQYTKENIKRELNKAFVGFHGDVKTAIATGNWGCGAFKGDPKLKALIQLMAAAVRGRDMAYFTFGNKELAKEIQRMHEILTINKVTVDKLYNWLKEFSRHNTREHHLPKDLYGFISEKIGHMASLL</sequence>
<dbReference type="GO" id="GO:1990966">
    <property type="term" value="P:ATP generation from poly-ADP-D-ribose"/>
    <property type="evidence" value="ECO:0007669"/>
    <property type="project" value="TreeGrafter"/>
</dbReference>
<dbReference type="InterPro" id="IPR046372">
    <property type="entry name" value="PARG_cat_C"/>
</dbReference>
<evidence type="ECO:0000256" key="1">
    <source>
        <dbReference type="ARBA" id="ARBA00009545"/>
    </source>
</evidence>
<evidence type="ECO:0000256" key="5">
    <source>
        <dbReference type="SAM" id="MobiDB-lite"/>
    </source>
</evidence>
<evidence type="ECO:0000313" key="9">
    <source>
        <dbReference type="Proteomes" id="UP000694701"/>
    </source>
</evidence>
<dbReference type="Ensembl" id="ENSCCRT00020114230.1">
    <property type="protein sequence ID" value="ENSCCRP00020104571.1"/>
    <property type="gene ID" value="ENSCCRG00020047751.1"/>
</dbReference>
<feature type="region of interest" description="Disordered" evidence="5">
    <location>
        <begin position="1"/>
        <end position="112"/>
    </location>
</feature>
<feature type="domain" description="PARG catalytic Macro" evidence="6">
    <location>
        <begin position="386"/>
        <end position="583"/>
    </location>
</feature>
<dbReference type="InterPro" id="IPR048362">
    <property type="entry name" value="PARG_helical"/>
</dbReference>
<feature type="domain" description="PARG helical" evidence="7">
    <location>
        <begin position="258"/>
        <end position="377"/>
    </location>
</feature>
<organism evidence="8 9">
    <name type="scientific">Cyprinus carpio</name>
    <name type="common">Common carp</name>
    <dbReference type="NCBI Taxonomy" id="7962"/>
    <lineage>
        <taxon>Eukaryota</taxon>
        <taxon>Metazoa</taxon>
        <taxon>Chordata</taxon>
        <taxon>Craniata</taxon>
        <taxon>Vertebrata</taxon>
        <taxon>Euteleostomi</taxon>
        <taxon>Actinopterygii</taxon>
        <taxon>Neopterygii</taxon>
        <taxon>Teleostei</taxon>
        <taxon>Ostariophysi</taxon>
        <taxon>Cypriniformes</taxon>
        <taxon>Cyprinidae</taxon>
        <taxon>Cyprininae</taxon>
        <taxon>Cyprinus</taxon>
    </lineage>
</organism>
<evidence type="ECO:0000259" key="7">
    <source>
        <dbReference type="Pfam" id="PF20811"/>
    </source>
</evidence>
<dbReference type="Pfam" id="PF05028">
    <property type="entry name" value="PARG_cat_C"/>
    <property type="match status" value="1"/>
</dbReference>
<evidence type="ECO:0000256" key="3">
    <source>
        <dbReference type="ARBA" id="ARBA00022801"/>
    </source>
</evidence>
<evidence type="ECO:0000259" key="6">
    <source>
        <dbReference type="Pfam" id="PF05028"/>
    </source>
</evidence>
<reference evidence="8" key="1">
    <citation type="submission" date="2025-08" db="UniProtKB">
        <authorList>
            <consortium name="Ensembl"/>
        </authorList>
    </citation>
    <scope>IDENTIFICATION</scope>
</reference>
<dbReference type="Pfam" id="PF20811">
    <property type="entry name" value="PARG_cat_N"/>
    <property type="match status" value="1"/>
</dbReference>
<feature type="active site" evidence="4">
    <location>
        <position position="435"/>
    </location>
</feature>
<protein>
    <recommendedName>
        <fullName evidence="2">poly(ADP-ribose) glycohydrolase</fullName>
        <ecNumber evidence="2">3.2.1.143</ecNumber>
    </recommendedName>
</protein>
<dbReference type="PANTHER" id="PTHR12837:SF8">
    <property type="entry name" value="POLY(ADP-RIBOSE) GLYCOHYDROLASE"/>
    <property type="match status" value="1"/>
</dbReference>